<dbReference type="InterPro" id="IPR017930">
    <property type="entry name" value="Myb_dom"/>
</dbReference>
<dbReference type="InterPro" id="IPR009057">
    <property type="entry name" value="Homeodomain-like_sf"/>
</dbReference>
<evidence type="ECO:0000256" key="5">
    <source>
        <dbReference type="ARBA" id="ARBA00023163"/>
    </source>
</evidence>
<evidence type="ECO:0000256" key="3">
    <source>
        <dbReference type="ARBA" id="ARBA00023015"/>
    </source>
</evidence>
<evidence type="ECO:0000259" key="7">
    <source>
        <dbReference type="PROSITE" id="PS50090"/>
    </source>
</evidence>
<dbReference type="InterPro" id="IPR015495">
    <property type="entry name" value="Myb_TF_plants"/>
</dbReference>
<dbReference type="FunFam" id="1.10.10.60:FF:000394">
    <property type="entry name" value="MYB transcription factor"/>
    <property type="match status" value="1"/>
</dbReference>
<keyword evidence="10" id="KW-1185">Reference proteome</keyword>
<dbReference type="InterPro" id="IPR001005">
    <property type="entry name" value="SANT/Myb"/>
</dbReference>
<dbReference type="Proteomes" id="UP000825935">
    <property type="component" value="Chromosome 3"/>
</dbReference>
<dbReference type="FunFam" id="1.10.10.60:FF:000001">
    <property type="entry name" value="MYB-related transcription factor"/>
    <property type="match status" value="1"/>
</dbReference>
<proteinExistence type="predicted"/>
<dbReference type="PANTHER" id="PTHR10641:SF1403">
    <property type="match status" value="1"/>
</dbReference>
<keyword evidence="6" id="KW-0539">Nucleus</keyword>
<feature type="domain" description="Myb-like" evidence="7">
    <location>
        <begin position="62"/>
        <end position="112"/>
    </location>
</feature>
<comment type="subcellular location">
    <subcellularLocation>
        <location evidence="1">Nucleus</location>
    </subcellularLocation>
</comment>
<feature type="domain" description="HTH myb-type" evidence="8">
    <location>
        <begin position="62"/>
        <end position="116"/>
    </location>
</feature>
<evidence type="ECO:0000259" key="8">
    <source>
        <dbReference type="PROSITE" id="PS51294"/>
    </source>
</evidence>
<dbReference type="GO" id="GO:0000976">
    <property type="term" value="F:transcription cis-regulatory region binding"/>
    <property type="evidence" value="ECO:0007669"/>
    <property type="project" value="UniProtKB-ARBA"/>
</dbReference>
<keyword evidence="2" id="KW-0677">Repeat</keyword>
<dbReference type="AlphaFoldDB" id="A0A8T2V5E8"/>
<keyword evidence="3" id="KW-0805">Transcription regulation</keyword>
<name>A0A8T2V5E8_CERRI</name>
<dbReference type="Pfam" id="PF00249">
    <property type="entry name" value="Myb_DNA-binding"/>
    <property type="match status" value="2"/>
</dbReference>
<protein>
    <submittedName>
        <fullName evidence="9">Uncharacterized protein</fullName>
    </submittedName>
</protein>
<evidence type="ECO:0000313" key="10">
    <source>
        <dbReference type="Proteomes" id="UP000825935"/>
    </source>
</evidence>
<dbReference type="OrthoDB" id="2143914at2759"/>
<dbReference type="PROSITE" id="PS50090">
    <property type="entry name" value="MYB_LIKE"/>
    <property type="match status" value="2"/>
</dbReference>
<keyword evidence="4" id="KW-0238">DNA-binding</keyword>
<keyword evidence="5" id="KW-0804">Transcription</keyword>
<evidence type="ECO:0000256" key="6">
    <source>
        <dbReference type="ARBA" id="ARBA00023242"/>
    </source>
</evidence>
<evidence type="ECO:0000256" key="4">
    <source>
        <dbReference type="ARBA" id="ARBA00023125"/>
    </source>
</evidence>
<dbReference type="EMBL" id="CM035408">
    <property type="protein sequence ID" value="KAH7442268.1"/>
    <property type="molecule type" value="Genomic_DNA"/>
</dbReference>
<comment type="caution">
    <text evidence="9">The sequence shown here is derived from an EMBL/GenBank/DDBJ whole genome shotgun (WGS) entry which is preliminary data.</text>
</comment>
<dbReference type="Gene3D" id="1.10.10.60">
    <property type="entry name" value="Homeodomain-like"/>
    <property type="match status" value="2"/>
</dbReference>
<gene>
    <name evidence="9" type="ORF">KP509_03G079300</name>
</gene>
<dbReference type="GO" id="GO:0051707">
    <property type="term" value="P:response to other organism"/>
    <property type="evidence" value="ECO:0007669"/>
    <property type="project" value="UniProtKB-ARBA"/>
</dbReference>
<accession>A0A8T2V5E8</accession>
<dbReference type="PANTHER" id="PTHR10641">
    <property type="entry name" value="MYB FAMILY TRANSCRIPTION FACTOR"/>
    <property type="match status" value="1"/>
</dbReference>
<sequence length="510" mass="56187">MGRAPCCEKQGLKKGPWTPDEDKKLIAYIQQHGHGSWRSLPKHAGLLRCGKSCRLRWTNYLRPDIKRGNFSSEEEHIIISLHALLGNRWSSIASHLQGRTDNEIKNYWNTHLKKRLLQMGLDPVSHKPLMSDASGMGMCSKFPFGAATHQRIPWESSVRQCAAPSHGNFDITDDGFGTENQSSDYFLRAWRSDAGEVFRKGLNFSDSYLQQLRSCGLDISGFLVRARHTNKNSSYELENAMGSNVNMPLTLVENQSPSSALSSVDCSITQHMSFGLHHDSKGSEVVNTIEGLGKCGLHQNRAVMESAHEPSMGSLTTYKPVASEAVVKQEDLLSGGEASMISALDYDNHENGNWDGGFMQDDKSTGHICDLDELTPSSLQWSQAMEIDHSLGFTDPKQAATDAIKKEMCSDKDNRDANLNGCQDLGHMFFMPLLAPEDSTCLDFGHDGTAQLTAESELPKCNMLGWQDQFVSAEASAHDGSSGELYWSSLMKGTVVLTTSLQPNCTNATA</sequence>
<dbReference type="CDD" id="cd00167">
    <property type="entry name" value="SANT"/>
    <property type="match status" value="2"/>
</dbReference>
<feature type="domain" description="HTH myb-type" evidence="8">
    <location>
        <begin position="9"/>
        <end position="61"/>
    </location>
</feature>
<dbReference type="GO" id="GO:0005634">
    <property type="term" value="C:nucleus"/>
    <property type="evidence" value="ECO:0007669"/>
    <property type="project" value="UniProtKB-SubCell"/>
</dbReference>
<feature type="domain" description="Myb-like" evidence="7">
    <location>
        <begin position="9"/>
        <end position="61"/>
    </location>
</feature>
<reference evidence="9" key="1">
    <citation type="submission" date="2021-08" db="EMBL/GenBank/DDBJ databases">
        <title>WGS assembly of Ceratopteris richardii.</title>
        <authorList>
            <person name="Marchant D.B."/>
            <person name="Chen G."/>
            <person name="Jenkins J."/>
            <person name="Shu S."/>
            <person name="Leebens-Mack J."/>
            <person name="Grimwood J."/>
            <person name="Schmutz J."/>
            <person name="Soltis P."/>
            <person name="Soltis D."/>
            <person name="Chen Z.-H."/>
        </authorList>
    </citation>
    <scope>NUCLEOTIDE SEQUENCE</scope>
    <source>
        <strain evidence="9">Whitten #5841</strain>
        <tissue evidence="9">Leaf</tissue>
    </source>
</reference>
<dbReference type="SMART" id="SM00717">
    <property type="entry name" value="SANT"/>
    <property type="match status" value="2"/>
</dbReference>
<evidence type="ECO:0000256" key="2">
    <source>
        <dbReference type="ARBA" id="ARBA00022737"/>
    </source>
</evidence>
<organism evidence="9 10">
    <name type="scientific">Ceratopteris richardii</name>
    <name type="common">Triangle waterfern</name>
    <dbReference type="NCBI Taxonomy" id="49495"/>
    <lineage>
        <taxon>Eukaryota</taxon>
        <taxon>Viridiplantae</taxon>
        <taxon>Streptophyta</taxon>
        <taxon>Embryophyta</taxon>
        <taxon>Tracheophyta</taxon>
        <taxon>Polypodiopsida</taxon>
        <taxon>Polypodiidae</taxon>
        <taxon>Polypodiales</taxon>
        <taxon>Pteridineae</taxon>
        <taxon>Pteridaceae</taxon>
        <taxon>Parkerioideae</taxon>
        <taxon>Ceratopteris</taxon>
    </lineage>
</organism>
<evidence type="ECO:0000256" key="1">
    <source>
        <dbReference type="ARBA" id="ARBA00004123"/>
    </source>
</evidence>
<dbReference type="SUPFAM" id="SSF46689">
    <property type="entry name" value="Homeodomain-like"/>
    <property type="match status" value="1"/>
</dbReference>
<dbReference type="PROSITE" id="PS51294">
    <property type="entry name" value="HTH_MYB"/>
    <property type="match status" value="2"/>
</dbReference>
<evidence type="ECO:0000313" key="9">
    <source>
        <dbReference type="EMBL" id="KAH7442268.1"/>
    </source>
</evidence>